<dbReference type="InterPro" id="IPR052360">
    <property type="entry name" value="Transcr_Regulatory_Proteins"/>
</dbReference>
<dbReference type="InterPro" id="IPR036864">
    <property type="entry name" value="Zn2-C6_fun-type_DNA-bd_sf"/>
</dbReference>
<dbReference type="GO" id="GO:0003677">
    <property type="term" value="F:DNA binding"/>
    <property type="evidence" value="ECO:0007669"/>
    <property type="project" value="UniProtKB-KW"/>
</dbReference>
<evidence type="ECO:0000256" key="3">
    <source>
        <dbReference type="ARBA" id="ARBA00023015"/>
    </source>
</evidence>
<dbReference type="PROSITE" id="PS00463">
    <property type="entry name" value="ZN2_CY6_FUNGAL_1"/>
    <property type="match status" value="1"/>
</dbReference>
<sequence>MYASGIHIIHQLSLVILQDCQYITSLIDVLRPNNGVMSHSPGNGSSRRRRKAHTNSHSGCLTCKQRRVKCDERRPICRRCQTAHKECRQDPKLVQESWTDGQLTFPVRTQTATPDPKDYEQICLTHFESVTLPAFSYCEPSSIWGYIQQELRHSSSIRSMAIALGHEHRLATSPTASVTPETSALYIRAIQSLRQTIETAETERAPDSIFNIVFHCLLLVILQCFRKSFDELNIHLQHGLRIAAQAAADCSAATVLKLRDAHRLLKQYSIAVALFNPLLPQSAVASGIATATANQALSHPEDLKEALSLNTISDEQALVDEEQNLLLDLISTTITHTRPELNGPDGELIFVQPLEMSVKVATTVSSFRARHLAFGLALQRAREKVRMQHIEVLEARCMLLGIYLRCRWSGYACNYDIEAETFRQIVDKLGSLLERQQAMTVDRDAAFTVGLGTVAPLFYTAIMCRNPSTRWKAVSLLASCPQQEGPWNTKLAEVICRTIIACEEQKAQDECPGYALTGYIPEHCRVAYYYYYRAMERNEAETLRVFRRRRSSPDVFTHEDLSLNHSYSAD</sequence>
<dbReference type="InterPro" id="IPR001138">
    <property type="entry name" value="Zn2Cys6_DnaBD"/>
</dbReference>
<feature type="region of interest" description="Disordered" evidence="7">
    <location>
        <begin position="33"/>
        <end position="53"/>
    </location>
</feature>
<dbReference type="GO" id="GO:0008270">
    <property type="term" value="F:zinc ion binding"/>
    <property type="evidence" value="ECO:0007669"/>
    <property type="project" value="InterPro"/>
</dbReference>
<protein>
    <recommendedName>
        <fullName evidence="8">Zn(2)-C6 fungal-type domain-containing protein</fullName>
    </recommendedName>
</protein>
<evidence type="ECO:0000259" key="8">
    <source>
        <dbReference type="PROSITE" id="PS50048"/>
    </source>
</evidence>
<feature type="domain" description="Zn(2)-C6 fungal-type" evidence="8">
    <location>
        <begin position="59"/>
        <end position="89"/>
    </location>
</feature>
<dbReference type="Proteomes" id="UP000503462">
    <property type="component" value="Chromosome 5"/>
</dbReference>
<organism evidence="9 10">
    <name type="scientific">Peltaster fructicola</name>
    <dbReference type="NCBI Taxonomy" id="286661"/>
    <lineage>
        <taxon>Eukaryota</taxon>
        <taxon>Fungi</taxon>
        <taxon>Dikarya</taxon>
        <taxon>Ascomycota</taxon>
        <taxon>Pezizomycotina</taxon>
        <taxon>Dothideomycetes</taxon>
        <taxon>Dothideomycetes incertae sedis</taxon>
        <taxon>Peltaster</taxon>
    </lineage>
</organism>
<feature type="compositionally biased region" description="Polar residues" evidence="7">
    <location>
        <begin position="35"/>
        <end position="45"/>
    </location>
</feature>
<reference evidence="9 10" key="1">
    <citation type="journal article" date="2016" name="Sci. Rep.">
        <title>Peltaster fructicola genome reveals evolution from an invasive phytopathogen to an ectophytic parasite.</title>
        <authorList>
            <person name="Xu C."/>
            <person name="Chen H."/>
            <person name="Gleason M.L."/>
            <person name="Xu J.R."/>
            <person name="Liu H."/>
            <person name="Zhang R."/>
            <person name="Sun G."/>
        </authorList>
    </citation>
    <scope>NUCLEOTIDE SEQUENCE [LARGE SCALE GENOMIC DNA]</scope>
    <source>
        <strain evidence="9 10">LNHT1506</strain>
    </source>
</reference>
<proteinExistence type="predicted"/>
<gene>
    <name evidence="9" type="ORF">AMS68_007474</name>
</gene>
<dbReference type="PANTHER" id="PTHR36206">
    <property type="entry name" value="ASPERCRYPTIN BIOSYNTHESIS CLUSTER-SPECIFIC TRANSCRIPTION REGULATOR ATNN-RELATED"/>
    <property type="match status" value="1"/>
</dbReference>
<evidence type="ECO:0000313" key="10">
    <source>
        <dbReference type="Proteomes" id="UP000503462"/>
    </source>
</evidence>
<accession>A0A6H0Y4K0</accession>
<name>A0A6H0Y4K0_9PEZI</name>
<dbReference type="PROSITE" id="PS50048">
    <property type="entry name" value="ZN2_CY6_FUNGAL_2"/>
    <property type="match status" value="1"/>
</dbReference>
<dbReference type="AlphaFoldDB" id="A0A6H0Y4K0"/>
<keyword evidence="3" id="KW-0805">Transcription regulation</keyword>
<dbReference type="SMART" id="SM00066">
    <property type="entry name" value="GAL4"/>
    <property type="match status" value="1"/>
</dbReference>
<evidence type="ECO:0000256" key="1">
    <source>
        <dbReference type="ARBA" id="ARBA00022723"/>
    </source>
</evidence>
<evidence type="ECO:0000313" key="9">
    <source>
        <dbReference type="EMBL" id="QIX01957.1"/>
    </source>
</evidence>
<evidence type="ECO:0000256" key="4">
    <source>
        <dbReference type="ARBA" id="ARBA00023125"/>
    </source>
</evidence>
<keyword evidence="10" id="KW-1185">Reference proteome</keyword>
<dbReference type="SUPFAM" id="SSF57701">
    <property type="entry name" value="Zn2/Cys6 DNA-binding domain"/>
    <property type="match status" value="1"/>
</dbReference>
<dbReference type="Gene3D" id="4.10.240.10">
    <property type="entry name" value="Zn(2)-C6 fungal-type DNA-binding domain"/>
    <property type="match status" value="1"/>
</dbReference>
<keyword evidence="6" id="KW-0539">Nucleus</keyword>
<evidence type="ECO:0000256" key="5">
    <source>
        <dbReference type="ARBA" id="ARBA00023163"/>
    </source>
</evidence>
<keyword evidence="5" id="KW-0804">Transcription</keyword>
<dbReference type="OrthoDB" id="2593732at2759"/>
<evidence type="ECO:0000256" key="7">
    <source>
        <dbReference type="SAM" id="MobiDB-lite"/>
    </source>
</evidence>
<evidence type="ECO:0000256" key="6">
    <source>
        <dbReference type="ARBA" id="ARBA00023242"/>
    </source>
</evidence>
<keyword evidence="1" id="KW-0479">Metal-binding</keyword>
<keyword evidence="4" id="KW-0238">DNA-binding</keyword>
<dbReference type="GO" id="GO:0000981">
    <property type="term" value="F:DNA-binding transcription factor activity, RNA polymerase II-specific"/>
    <property type="evidence" value="ECO:0007669"/>
    <property type="project" value="InterPro"/>
</dbReference>
<evidence type="ECO:0000256" key="2">
    <source>
        <dbReference type="ARBA" id="ARBA00022833"/>
    </source>
</evidence>
<dbReference type="CDD" id="cd00067">
    <property type="entry name" value="GAL4"/>
    <property type="match status" value="1"/>
</dbReference>
<dbReference type="EMBL" id="CP051143">
    <property type="protein sequence ID" value="QIX01957.1"/>
    <property type="molecule type" value="Genomic_DNA"/>
</dbReference>
<dbReference type="Pfam" id="PF00172">
    <property type="entry name" value="Zn_clus"/>
    <property type="match status" value="1"/>
</dbReference>
<dbReference type="PANTHER" id="PTHR36206:SF13">
    <property type="entry name" value="TRANSCRIPTIONAL REGULATORY PROTEIN MOC3"/>
    <property type="match status" value="1"/>
</dbReference>
<keyword evidence="2" id="KW-0862">Zinc</keyword>